<gene>
    <name evidence="1" type="ORF">BGT96224V316_LOCUS3534</name>
</gene>
<dbReference type="EMBL" id="LR026988">
    <property type="protein sequence ID" value="VDB85815.1"/>
    <property type="molecule type" value="Genomic_DNA"/>
</dbReference>
<evidence type="ECO:0000313" key="1">
    <source>
        <dbReference type="EMBL" id="VDB85815.1"/>
    </source>
</evidence>
<protein>
    <submittedName>
        <fullName evidence="1">Bgt-388</fullName>
    </submittedName>
</protein>
<organism evidence="1 2">
    <name type="scientific">Blumeria graminis f. sp. tritici</name>
    <dbReference type="NCBI Taxonomy" id="62690"/>
    <lineage>
        <taxon>Eukaryota</taxon>
        <taxon>Fungi</taxon>
        <taxon>Dikarya</taxon>
        <taxon>Ascomycota</taxon>
        <taxon>Pezizomycotina</taxon>
        <taxon>Leotiomycetes</taxon>
        <taxon>Erysiphales</taxon>
        <taxon>Erysiphaceae</taxon>
        <taxon>Blumeria</taxon>
    </lineage>
</organism>
<sequence>MISFKGVCAFLNFDISKQMLDEDTDLQPTSTALSTLLISLNDYAT</sequence>
<dbReference type="AlphaFoldDB" id="A0A9X9MG27"/>
<reference evidence="1 2" key="1">
    <citation type="submission" date="2018-08" db="EMBL/GenBank/DDBJ databases">
        <authorList>
            <person name="Muller C M."/>
        </authorList>
    </citation>
    <scope>NUCLEOTIDE SEQUENCE [LARGE SCALE GENOMIC DNA]</scope>
</reference>
<dbReference type="Proteomes" id="UP000324639">
    <property type="component" value="Chromosome Bgt_-05"/>
</dbReference>
<evidence type="ECO:0000313" key="2">
    <source>
        <dbReference type="Proteomes" id="UP000324639"/>
    </source>
</evidence>
<proteinExistence type="predicted"/>
<name>A0A9X9MG27_BLUGR</name>
<accession>A0A9X9MG27</accession>
<keyword evidence="2" id="KW-1185">Reference proteome</keyword>